<dbReference type="SUPFAM" id="SSF52833">
    <property type="entry name" value="Thioredoxin-like"/>
    <property type="match status" value="1"/>
</dbReference>
<sequence>MRLRLIGRPGCHLCEELLEALLAGFPNQAWTIEQVDVDSREDWQRRYGLKIPVLLDDDGSVVCATFFDAEALRDWLAQQGRRSAPAA</sequence>
<dbReference type="Gene3D" id="3.40.30.10">
    <property type="entry name" value="Glutaredoxin"/>
    <property type="match status" value="1"/>
</dbReference>
<dbReference type="PANTHER" id="PTHR33558">
    <property type="entry name" value="GLUTAREDOXIN-LIKE PROTEIN C5ORF63 HOMOLOG"/>
    <property type="match status" value="1"/>
</dbReference>
<dbReference type="InterPro" id="IPR052565">
    <property type="entry name" value="Glutaredoxin-like_YDR286C"/>
</dbReference>
<dbReference type="InterPro" id="IPR036249">
    <property type="entry name" value="Thioredoxin-like_sf"/>
</dbReference>
<dbReference type="PANTHER" id="PTHR33558:SF1">
    <property type="entry name" value="GLUTAREDOXIN-LIKE PROTEIN C5ORF63 HOMOLOG"/>
    <property type="match status" value="1"/>
</dbReference>
<dbReference type="RefSeq" id="WP_007183520.1">
    <property type="nucleotide sequence ID" value="NZ_AKGD01000001.1"/>
</dbReference>
<dbReference type="AlphaFoldDB" id="I7ZFE7"/>
<reference evidence="1 2" key="1">
    <citation type="journal article" date="2012" name="J. Bacteriol.">
        <title>Genome Sequence of n-Alkane-Degrading Hydrocarboniphaga effusa Strain AP103T (ATCC BAA-332T).</title>
        <authorList>
            <person name="Chang H.K."/>
            <person name="Zylstra G.J."/>
            <person name="Chae J.C."/>
        </authorList>
    </citation>
    <scope>NUCLEOTIDE SEQUENCE [LARGE SCALE GENOMIC DNA]</scope>
    <source>
        <strain evidence="1 2">AP103</strain>
    </source>
</reference>
<dbReference type="InterPro" id="IPR008554">
    <property type="entry name" value="Glutaredoxin-like"/>
</dbReference>
<evidence type="ECO:0000313" key="1">
    <source>
        <dbReference type="EMBL" id="EIT70427.1"/>
    </source>
</evidence>
<dbReference type="OrthoDB" id="8537427at2"/>
<dbReference type="EMBL" id="AKGD01000001">
    <property type="protein sequence ID" value="EIT70427.1"/>
    <property type="molecule type" value="Genomic_DNA"/>
</dbReference>
<gene>
    <name evidence="1" type="ORF">WQQ_05640</name>
</gene>
<name>I7ZFE7_9GAMM</name>
<dbReference type="Proteomes" id="UP000003704">
    <property type="component" value="Unassembled WGS sequence"/>
</dbReference>
<organism evidence="1 2">
    <name type="scientific">Hydrocarboniphaga effusa AP103</name>
    <dbReference type="NCBI Taxonomy" id="1172194"/>
    <lineage>
        <taxon>Bacteria</taxon>
        <taxon>Pseudomonadati</taxon>
        <taxon>Pseudomonadota</taxon>
        <taxon>Gammaproteobacteria</taxon>
        <taxon>Nevskiales</taxon>
        <taxon>Nevskiaceae</taxon>
        <taxon>Hydrocarboniphaga</taxon>
    </lineage>
</organism>
<evidence type="ECO:0008006" key="3">
    <source>
        <dbReference type="Google" id="ProtNLM"/>
    </source>
</evidence>
<comment type="caution">
    <text evidence="1">The sequence shown here is derived from an EMBL/GenBank/DDBJ whole genome shotgun (WGS) entry which is preliminary data.</text>
</comment>
<evidence type="ECO:0000313" key="2">
    <source>
        <dbReference type="Proteomes" id="UP000003704"/>
    </source>
</evidence>
<proteinExistence type="predicted"/>
<accession>I7ZFE7</accession>
<keyword evidence="2" id="KW-1185">Reference proteome</keyword>
<dbReference type="STRING" id="1172194.WQQ_05640"/>
<protein>
    <recommendedName>
        <fullName evidence="3">Glutaredoxin 2</fullName>
    </recommendedName>
</protein>
<dbReference type="Pfam" id="PF05768">
    <property type="entry name" value="Glrx-like"/>
    <property type="match status" value="1"/>
</dbReference>